<dbReference type="InterPro" id="IPR047640">
    <property type="entry name" value="RpiR-like"/>
</dbReference>
<feature type="domain" description="HTH rpiR-type" evidence="4">
    <location>
        <begin position="1"/>
        <end position="77"/>
    </location>
</feature>
<dbReference type="InterPro" id="IPR035472">
    <property type="entry name" value="RpiR-like_SIS"/>
</dbReference>
<evidence type="ECO:0000256" key="3">
    <source>
        <dbReference type="ARBA" id="ARBA00023163"/>
    </source>
</evidence>
<dbReference type="GO" id="GO:1901135">
    <property type="term" value="P:carbohydrate derivative metabolic process"/>
    <property type="evidence" value="ECO:0007669"/>
    <property type="project" value="InterPro"/>
</dbReference>
<dbReference type="GO" id="GO:0003700">
    <property type="term" value="F:DNA-binding transcription factor activity"/>
    <property type="evidence" value="ECO:0007669"/>
    <property type="project" value="InterPro"/>
</dbReference>
<dbReference type="CDD" id="cd05013">
    <property type="entry name" value="SIS_RpiR"/>
    <property type="match status" value="1"/>
</dbReference>
<name>A0A1B8H1X1_9GAMM</name>
<dbReference type="InterPro" id="IPR009057">
    <property type="entry name" value="Homeodomain-like_sf"/>
</dbReference>
<dbReference type="InterPro" id="IPR001347">
    <property type="entry name" value="SIS_dom"/>
</dbReference>
<evidence type="ECO:0000259" key="5">
    <source>
        <dbReference type="PROSITE" id="PS51464"/>
    </source>
</evidence>
<dbReference type="PROSITE" id="PS51464">
    <property type="entry name" value="SIS"/>
    <property type="match status" value="1"/>
</dbReference>
<evidence type="ECO:0000313" key="7">
    <source>
        <dbReference type="Proteomes" id="UP000092377"/>
    </source>
</evidence>
<dbReference type="InterPro" id="IPR046348">
    <property type="entry name" value="SIS_dom_sf"/>
</dbReference>
<evidence type="ECO:0000256" key="2">
    <source>
        <dbReference type="ARBA" id="ARBA00023125"/>
    </source>
</evidence>
<dbReference type="GO" id="GO:0003677">
    <property type="term" value="F:DNA binding"/>
    <property type="evidence" value="ECO:0007669"/>
    <property type="project" value="UniProtKB-KW"/>
</dbReference>
<gene>
    <name evidence="6" type="ORF">AYY18_10355</name>
</gene>
<comment type="caution">
    <text evidence="6">The sequence shown here is derived from an EMBL/GenBank/DDBJ whole genome shotgun (WGS) entry which is preliminary data.</text>
</comment>
<dbReference type="RefSeq" id="WP_067405568.1">
    <property type="nucleotide sequence ID" value="NZ_LZEY01000059.1"/>
</dbReference>
<evidence type="ECO:0000256" key="1">
    <source>
        <dbReference type="ARBA" id="ARBA00023015"/>
    </source>
</evidence>
<protein>
    <submittedName>
        <fullName evidence="6">XRE family transcriptional regulator</fullName>
    </submittedName>
</protein>
<evidence type="ECO:0000313" key="6">
    <source>
        <dbReference type="EMBL" id="OBU03072.1"/>
    </source>
</evidence>
<keyword evidence="3" id="KW-0804">Transcription</keyword>
<dbReference type="SUPFAM" id="SSF46689">
    <property type="entry name" value="Homeodomain-like"/>
    <property type="match status" value="1"/>
</dbReference>
<dbReference type="PANTHER" id="PTHR30514:SF17">
    <property type="entry name" value="HTH-TYPE TRANSCRIPTIONAL REGULATOR MURR"/>
    <property type="match status" value="1"/>
</dbReference>
<keyword evidence="1" id="KW-0805">Transcription regulation</keyword>
<dbReference type="PANTHER" id="PTHR30514">
    <property type="entry name" value="GLUCOKINASE"/>
    <property type="match status" value="1"/>
</dbReference>
<keyword evidence="7" id="KW-1185">Reference proteome</keyword>
<accession>A0A1B8H1X1</accession>
<dbReference type="GO" id="GO:0097367">
    <property type="term" value="F:carbohydrate derivative binding"/>
    <property type="evidence" value="ECO:0007669"/>
    <property type="project" value="InterPro"/>
</dbReference>
<dbReference type="OrthoDB" id="370421at2"/>
<sequence>MATLTKISWARPELATNQQYIADFILAQPEMTVTLSSQALAERVGVSQSAIVKFSQKMGFKGFPALKMAISEEIGRNRVLAVNQQNALHNRIETHDSLLVISQKLAQEKQHSIAETTRRLDFEQVAHIVACLDSARCIQVAGIGGSGLTAKDLAYKLQKIGLMTLAEADHHVQIAFSQTLTEKDVLVVLSFSGKRRDMLVTAATAKKQNATLIAITGNRLSPLAKMADYVLETFAEENEWRSSSISSRTAQNTVTDLLFMALLQRREEQARQLVINARTMINSLDG</sequence>
<organism evidence="6 7">
    <name type="scientific">Morganella psychrotolerans</name>
    <dbReference type="NCBI Taxonomy" id="368603"/>
    <lineage>
        <taxon>Bacteria</taxon>
        <taxon>Pseudomonadati</taxon>
        <taxon>Pseudomonadota</taxon>
        <taxon>Gammaproteobacteria</taxon>
        <taxon>Enterobacterales</taxon>
        <taxon>Morganellaceae</taxon>
        <taxon>Morganella</taxon>
    </lineage>
</organism>
<feature type="domain" description="SIS" evidence="5">
    <location>
        <begin position="128"/>
        <end position="268"/>
    </location>
</feature>
<dbReference type="Pfam" id="PF01380">
    <property type="entry name" value="SIS"/>
    <property type="match status" value="1"/>
</dbReference>
<dbReference type="SUPFAM" id="SSF53697">
    <property type="entry name" value="SIS domain"/>
    <property type="match status" value="1"/>
</dbReference>
<dbReference type="PROSITE" id="PS51071">
    <property type="entry name" value="HTH_RPIR"/>
    <property type="match status" value="1"/>
</dbReference>
<proteinExistence type="predicted"/>
<dbReference type="EMBL" id="LZEY01000059">
    <property type="protein sequence ID" value="OBU03072.1"/>
    <property type="molecule type" value="Genomic_DNA"/>
</dbReference>
<dbReference type="Gene3D" id="1.10.10.10">
    <property type="entry name" value="Winged helix-like DNA-binding domain superfamily/Winged helix DNA-binding domain"/>
    <property type="match status" value="1"/>
</dbReference>
<dbReference type="AlphaFoldDB" id="A0A1B8H1X1"/>
<dbReference type="InterPro" id="IPR036388">
    <property type="entry name" value="WH-like_DNA-bd_sf"/>
</dbReference>
<reference evidence="7" key="1">
    <citation type="submission" date="2016-06" db="EMBL/GenBank/DDBJ databases">
        <authorList>
            <person name="Butler K."/>
        </authorList>
    </citation>
    <scope>NUCLEOTIDE SEQUENCE [LARGE SCALE GENOMIC DNA]</scope>
    <source>
        <strain evidence="7">GCSL-Mp20</strain>
    </source>
</reference>
<keyword evidence="2" id="KW-0238">DNA-binding</keyword>
<dbReference type="InterPro" id="IPR000281">
    <property type="entry name" value="HTH_RpiR"/>
</dbReference>
<evidence type="ECO:0000259" key="4">
    <source>
        <dbReference type="PROSITE" id="PS51071"/>
    </source>
</evidence>
<dbReference type="Pfam" id="PF01418">
    <property type="entry name" value="HTH_6"/>
    <property type="match status" value="1"/>
</dbReference>
<dbReference type="Gene3D" id="3.40.50.10490">
    <property type="entry name" value="Glucose-6-phosphate isomerase like protein, domain 1"/>
    <property type="match status" value="1"/>
</dbReference>
<dbReference type="Proteomes" id="UP000092377">
    <property type="component" value="Unassembled WGS sequence"/>
</dbReference>